<dbReference type="InterPro" id="IPR019267">
    <property type="entry name" value="CRISPR-assoc_Cas6_C"/>
</dbReference>
<accession>A0A554XFQ7</accession>
<proteinExistence type="predicted"/>
<comment type="caution">
    <text evidence="2">The sequence shown here is derived from an EMBL/GenBank/DDBJ whole genome shotgun (WGS) entry which is preliminary data.</text>
</comment>
<dbReference type="Gene3D" id="3.30.70.1900">
    <property type="match status" value="1"/>
</dbReference>
<gene>
    <name evidence="2" type="ORF">Tchar_01294</name>
</gene>
<sequence length="298" mass="33167">MGEFPGSAWRGALGHALKRTACVTRLPQCRPCALYQSCVYPYFYDTPPPPTAQKMRRYETTPHPFILEPGTAGGCSYQLGFKLIGVANRQLAVFIHALSQAAQGPKGVAGNRLQLEAVEQETYPGSGHWRCIYRPQEALQALPQVVPLTPEAPGDLRIELLTPLRVKRDGRHVGPREFRFADLFGTLLRRISMLSFFHTDTPLETDFKGLMAQARAIEAVTALNWEDKLRYSSRQQVAMKLGGVIGHIEIRGQDLRPFWRYLWLGQWLHVGSGATMGLGQYRVEGASLPALHDAGCQA</sequence>
<protein>
    <submittedName>
        <fullName evidence="2">CRISPR-associated endoribonuclease Cas6</fullName>
    </submittedName>
</protein>
<organism evidence="2 3">
    <name type="scientific">Tepidimonas charontis</name>
    <dbReference type="NCBI Taxonomy" id="2267262"/>
    <lineage>
        <taxon>Bacteria</taxon>
        <taxon>Pseudomonadati</taxon>
        <taxon>Pseudomonadota</taxon>
        <taxon>Betaproteobacteria</taxon>
        <taxon>Burkholderiales</taxon>
        <taxon>Tepidimonas</taxon>
    </lineage>
</organism>
<keyword evidence="3" id="KW-1185">Reference proteome</keyword>
<feature type="domain" description="CRISPR-associated protein Cas6 C-terminal" evidence="1">
    <location>
        <begin position="158"/>
        <end position="281"/>
    </location>
</feature>
<evidence type="ECO:0000259" key="1">
    <source>
        <dbReference type="Pfam" id="PF10040"/>
    </source>
</evidence>
<name>A0A554XFQ7_9BURK</name>
<evidence type="ECO:0000313" key="2">
    <source>
        <dbReference type="EMBL" id="TSE34655.1"/>
    </source>
</evidence>
<dbReference type="Proteomes" id="UP000318294">
    <property type="component" value="Unassembled WGS sequence"/>
</dbReference>
<evidence type="ECO:0000313" key="3">
    <source>
        <dbReference type="Proteomes" id="UP000318294"/>
    </source>
</evidence>
<reference evidence="2 3" key="1">
    <citation type="submission" date="2019-07" db="EMBL/GenBank/DDBJ databases">
        <title>Tepidimonas charontis SPSP-6 draft genome.</title>
        <authorList>
            <person name="Da Costa M.S."/>
            <person name="Froufe H.J.C."/>
            <person name="Egas C."/>
            <person name="Albuquerque L."/>
        </authorList>
    </citation>
    <scope>NUCLEOTIDE SEQUENCE [LARGE SCALE GENOMIC DNA]</scope>
    <source>
        <strain evidence="2 3">SPSP-6</strain>
    </source>
</reference>
<dbReference type="AlphaFoldDB" id="A0A554XFQ7"/>
<dbReference type="Pfam" id="PF10040">
    <property type="entry name" value="CRISPR_Cas6"/>
    <property type="match status" value="1"/>
</dbReference>
<dbReference type="EMBL" id="VJON01000016">
    <property type="protein sequence ID" value="TSE34655.1"/>
    <property type="molecule type" value="Genomic_DNA"/>
</dbReference>